<comment type="caution">
    <text evidence="3">The sequence shown here is derived from an EMBL/GenBank/DDBJ whole genome shotgun (WGS) entry which is preliminary data.</text>
</comment>
<dbReference type="SUPFAM" id="SSF54909">
    <property type="entry name" value="Dimeric alpha+beta barrel"/>
    <property type="match status" value="1"/>
</dbReference>
<evidence type="ECO:0000259" key="2">
    <source>
        <dbReference type="Pfam" id="PF07110"/>
    </source>
</evidence>
<name>A0A317V3G0_9EURO</name>
<dbReference type="Gene3D" id="3.30.70.100">
    <property type="match status" value="1"/>
</dbReference>
<reference evidence="3 4" key="1">
    <citation type="submission" date="2016-12" db="EMBL/GenBank/DDBJ databases">
        <title>The genomes of Aspergillus section Nigri reveals drivers in fungal speciation.</title>
        <authorList>
            <consortium name="DOE Joint Genome Institute"/>
            <person name="Vesth T.C."/>
            <person name="Nybo J."/>
            <person name="Theobald S."/>
            <person name="Brandl J."/>
            <person name="Frisvad J.C."/>
            <person name="Nielsen K.F."/>
            <person name="Lyhne E.K."/>
            <person name="Kogle M.E."/>
            <person name="Kuo A."/>
            <person name="Riley R."/>
            <person name="Clum A."/>
            <person name="Nolan M."/>
            <person name="Lipzen A."/>
            <person name="Salamov A."/>
            <person name="Henrissat B."/>
            <person name="Wiebenga A."/>
            <person name="De Vries R.P."/>
            <person name="Grigoriev I.V."/>
            <person name="Mortensen U.H."/>
            <person name="Andersen M.R."/>
            <person name="Baker S.E."/>
        </authorList>
    </citation>
    <scope>NUCLEOTIDE SEQUENCE [LARGE SCALE GENOMIC DNA]</scope>
    <source>
        <strain evidence="3 4">CBS 117.55</strain>
    </source>
</reference>
<comment type="similarity">
    <text evidence="1">Belongs to the tpcK family.</text>
</comment>
<organism evidence="3 4">
    <name type="scientific">Aspergillus heteromorphus CBS 117.55</name>
    <dbReference type="NCBI Taxonomy" id="1448321"/>
    <lineage>
        <taxon>Eukaryota</taxon>
        <taxon>Fungi</taxon>
        <taxon>Dikarya</taxon>
        <taxon>Ascomycota</taxon>
        <taxon>Pezizomycotina</taxon>
        <taxon>Eurotiomycetes</taxon>
        <taxon>Eurotiomycetidae</taxon>
        <taxon>Eurotiales</taxon>
        <taxon>Aspergillaceae</taxon>
        <taxon>Aspergillus</taxon>
        <taxon>Aspergillus subgen. Circumdati</taxon>
    </lineage>
</organism>
<evidence type="ECO:0000313" key="3">
    <source>
        <dbReference type="EMBL" id="PWY67881.1"/>
    </source>
</evidence>
<dbReference type="GO" id="GO:0016491">
    <property type="term" value="F:oxidoreductase activity"/>
    <property type="evidence" value="ECO:0007669"/>
    <property type="project" value="InterPro"/>
</dbReference>
<dbReference type="STRING" id="1448321.A0A317V3G0"/>
<evidence type="ECO:0000313" key="4">
    <source>
        <dbReference type="Proteomes" id="UP000247233"/>
    </source>
</evidence>
<dbReference type="GeneID" id="37066508"/>
<dbReference type="OrthoDB" id="2519291at2759"/>
<sequence>MTISLLLLGTRNPTIPPSTFKAHLESHVELIKRLTGDAFPLAHRRSYILRTTQSDFEFDSVAELTFEDQAALERFQARVRAPEAAKLLKEDEDRFSDRGRLCIVRLGEVVETRR</sequence>
<accession>A0A317V3G0</accession>
<feature type="domain" description="EthD" evidence="2">
    <location>
        <begin position="13"/>
        <end position="98"/>
    </location>
</feature>
<dbReference type="Pfam" id="PF07110">
    <property type="entry name" value="EthD"/>
    <property type="match status" value="1"/>
</dbReference>
<keyword evidence="4" id="KW-1185">Reference proteome</keyword>
<dbReference type="Proteomes" id="UP000247233">
    <property type="component" value="Unassembled WGS sequence"/>
</dbReference>
<dbReference type="AlphaFoldDB" id="A0A317V3G0"/>
<protein>
    <recommendedName>
        <fullName evidence="2">EthD domain-containing protein</fullName>
    </recommendedName>
</protein>
<gene>
    <name evidence="3" type="ORF">BO70DRAFT_366178</name>
</gene>
<dbReference type="EMBL" id="MSFL01000039">
    <property type="protein sequence ID" value="PWY67881.1"/>
    <property type="molecule type" value="Genomic_DNA"/>
</dbReference>
<dbReference type="VEuPathDB" id="FungiDB:BO70DRAFT_366178"/>
<proteinExistence type="inferred from homology"/>
<dbReference type="InterPro" id="IPR011008">
    <property type="entry name" value="Dimeric_a/b-barrel"/>
</dbReference>
<evidence type="ECO:0000256" key="1">
    <source>
        <dbReference type="ARBA" id="ARBA00005986"/>
    </source>
</evidence>
<dbReference type="RefSeq" id="XP_025395092.1">
    <property type="nucleotide sequence ID" value="XM_025544271.1"/>
</dbReference>
<dbReference type="InterPro" id="IPR009799">
    <property type="entry name" value="EthD_dom"/>
</dbReference>